<evidence type="ECO:0000256" key="10">
    <source>
        <dbReference type="ARBA" id="ARBA00029774"/>
    </source>
</evidence>
<dbReference type="NCBIfam" id="TIGR00057">
    <property type="entry name" value="L-threonylcarbamoyladenylate synthase"/>
    <property type="match status" value="1"/>
</dbReference>
<dbReference type="GO" id="GO:0061710">
    <property type="term" value="F:L-threonylcarbamoyladenylate synthase"/>
    <property type="evidence" value="ECO:0007669"/>
    <property type="project" value="UniProtKB-EC"/>
</dbReference>
<dbReference type="InterPro" id="IPR006070">
    <property type="entry name" value="Sua5-like_dom"/>
</dbReference>
<dbReference type="Pfam" id="PF01300">
    <property type="entry name" value="Sua5_yciO_yrdC"/>
    <property type="match status" value="1"/>
</dbReference>
<evidence type="ECO:0000256" key="2">
    <source>
        <dbReference type="ARBA" id="ARBA00007663"/>
    </source>
</evidence>
<dbReference type="GO" id="GO:0005737">
    <property type="term" value="C:cytoplasm"/>
    <property type="evidence" value="ECO:0007669"/>
    <property type="project" value="UniProtKB-SubCell"/>
</dbReference>
<keyword evidence="8" id="KW-0547">Nucleotide-binding</keyword>
<dbReference type="Proteomes" id="UP000217758">
    <property type="component" value="Chromosome"/>
</dbReference>
<dbReference type="AlphaFoldDB" id="A0A1L7LJ23"/>
<organism evidence="13 14">
    <name type="scientific">Streptococcus troglodytae</name>
    <dbReference type="NCBI Taxonomy" id="1111760"/>
    <lineage>
        <taxon>Bacteria</taxon>
        <taxon>Bacillati</taxon>
        <taxon>Bacillota</taxon>
        <taxon>Bacilli</taxon>
        <taxon>Lactobacillales</taxon>
        <taxon>Streptococcaceae</taxon>
        <taxon>Streptococcus</taxon>
    </lineage>
</organism>
<dbReference type="InterPro" id="IPR050156">
    <property type="entry name" value="TC-AMP_synthase_SUA5"/>
</dbReference>
<dbReference type="GO" id="GO:0000049">
    <property type="term" value="F:tRNA binding"/>
    <property type="evidence" value="ECO:0007669"/>
    <property type="project" value="TreeGrafter"/>
</dbReference>
<reference evidence="13 14" key="1">
    <citation type="journal article" date="2016" name="Microbiol. Immunol.">
        <title>Complete genome sequence of Streptococcus troglodytae TKU31 isolated from the oral cavity of a chimpanzee (Pan troglodytes).</title>
        <authorList>
            <person name="Okamoto M."/>
            <person name="Naito M."/>
            <person name="Miyanohara M."/>
            <person name="Imai S."/>
            <person name="Nomura Y."/>
            <person name="Saito W."/>
            <person name="Momoi Y."/>
            <person name="Takada K."/>
            <person name="Miyabe-Nishiwaki T."/>
            <person name="Tomonaga M."/>
            <person name="Hanada N."/>
        </authorList>
    </citation>
    <scope>NUCLEOTIDE SEQUENCE [LARGE SCALE GENOMIC DNA]</scope>
    <source>
        <strain evidence="14">TKU 31</strain>
    </source>
</reference>
<evidence type="ECO:0000256" key="8">
    <source>
        <dbReference type="ARBA" id="ARBA00022741"/>
    </source>
</evidence>
<gene>
    <name evidence="13" type="ORF">SRT_09540</name>
</gene>
<dbReference type="EMBL" id="AP014612">
    <property type="protein sequence ID" value="BAQ24215.1"/>
    <property type="molecule type" value="Genomic_DNA"/>
</dbReference>
<accession>A0A1L7LJ23</accession>
<dbReference type="RefSeq" id="WP_128833251.1">
    <property type="nucleotide sequence ID" value="NZ_AP014612.1"/>
</dbReference>
<dbReference type="Gene3D" id="3.90.870.10">
    <property type="entry name" value="DHBP synthase"/>
    <property type="match status" value="1"/>
</dbReference>
<dbReference type="EC" id="2.7.7.87" evidence="3"/>
<sequence>MDKIEEALREGQAVVLPTETVYGLFAQALSKRAVDNVYALKKRPREKAMNLNVASLEDILAFSKEVPAYLAELYKAFLPGPLTIILKANEKVPAWINGGLPTVGFRVPAHPQTLAYIKQTGPLIGPSANLSGQASGLVYQEIQSAFANCLLGIQDDKAIKGRDSTILDISGSRAKILRQGALTQDAIQVRVKEIIF</sequence>
<keyword evidence="14" id="KW-1185">Reference proteome</keyword>
<dbReference type="GO" id="GO:0003725">
    <property type="term" value="F:double-stranded RNA binding"/>
    <property type="evidence" value="ECO:0007669"/>
    <property type="project" value="InterPro"/>
</dbReference>
<evidence type="ECO:0000256" key="5">
    <source>
        <dbReference type="ARBA" id="ARBA00022679"/>
    </source>
</evidence>
<evidence type="ECO:0000256" key="9">
    <source>
        <dbReference type="ARBA" id="ARBA00022840"/>
    </source>
</evidence>
<comment type="similarity">
    <text evidence="2">Belongs to the SUA5 family.</text>
</comment>
<comment type="subcellular location">
    <subcellularLocation>
        <location evidence="1">Cytoplasm</location>
    </subcellularLocation>
</comment>
<evidence type="ECO:0000256" key="1">
    <source>
        <dbReference type="ARBA" id="ARBA00004496"/>
    </source>
</evidence>
<evidence type="ECO:0000256" key="11">
    <source>
        <dbReference type="ARBA" id="ARBA00048366"/>
    </source>
</evidence>
<comment type="catalytic activity">
    <reaction evidence="11">
        <text>L-threonine + hydrogencarbonate + ATP = L-threonylcarbamoyladenylate + diphosphate + H2O</text>
        <dbReference type="Rhea" id="RHEA:36407"/>
        <dbReference type="ChEBI" id="CHEBI:15377"/>
        <dbReference type="ChEBI" id="CHEBI:17544"/>
        <dbReference type="ChEBI" id="CHEBI:30616"/>
        <dbReference type="ChEBI" id="CHEBI:33019"/>
        <dbReference type="ChEBI" id="CHEBI:57926"/>
        <dbReference type="ChEBI" id="CHEBI:73682"/>
        <dbReference type="EC" id="2.7.7.87"/>
    </reaction>
</comment>
<dbReference type="GO" id="GO:0005524">
    <property type="term" value="F:ATP binding"/>
    <property type="evidence" value="ECO:0007669"/>
    <property type="project" value="UniProtKB-KW"/>
</dbReference>
<dbReference type="PANTHER" id="PTHR17490">
    <property type="entry name" value="SUA5"/>
    <property type="match status" value="1"/>
</dbReference>
<feature type="domain" description="YrdC-like" evidence="12">
    <location>
        <begin position="1"/>
        <end position="182"/>
    </location>
</feature>
<protein>
    <recommendedName>
        <fullName evidence="10">L-threonylcarbamoyladenylate synthase</fullName>
        <ecNumber evidence="3">2.7.7.87</ecNumber>
    </recommendedName>
    <alternativeName>
        <fullName evidence="10">L-threonylcarbamoyladenylate synthase</fullName>
    </alternativeName>
</protein>
<evidence type="ECO:0000313" key="13">
    <source>
        <dbReference type="EMBL" id="BAQ24215.1"/>
    </source>
</evidence>
<keyword evidence="4" id="KW-0963">Cytoplasm</keyword>
<dbReference type="PANTHER" id="PTHR17490:SF16">
    <property type="entry name" value="THREONYLCARBAMOYL-AMP SYNTHASE"/>
    <property type="match status" value="1"/>
</dbReference>
<keyword evidence="9" id="KW-0067">ATP-binding</keyword>
<keyword evidence="6" id="KW-0819">tRNA processing</keyword>
<evidence type="ECO:0000256" key="4">
    <source>
        <dbReference type="ARBA" id="ARBA00022490"/>
    </source>
</evidence>
<name>A0A1L7LJ23_9STRE</name>
<evidence type="ECO:0000313" key="14">
    <source>
        <dbReference type="Proteomes" id="UP000217758"/>
    </source>
</evidence>
<dbReference type="InterPro" id="IPR017945">
    <property type="entry name" value="DHBP_synth_RibB-like_a/b_dom"/>
</dbReference>
<dbReference type="GO" id="GO:0008033">
    <property type="term" value="P:tRNA processing"/>
    <property type="evidence" value="ECO:0007669"/>
    <property type="project" value="UniProtKB-KW"/>
</dbReference>
<dbReference type="SUPFAM" id="SSF55821">
    <property type="entry name" value="YrdC/RibB"/>
    <property type="match status" value="1"/>
</dbReference>
<dbReference type="PROSITE" id="PS51163">
    <property type="entry name" value="YRDC"/>
    <property type="match status" value="1"/>
</dbReference>
<keyword evidence="5" id="KW-0808">Transferase</keyword>
<dbReference type="GO" id="GO:0006450">
    <property type="term" value="P:regulation of translational fidelity"/>
    <property type="evidence" value="ECO:0007669"/>
    <property type="project" value="TreeGrafter"/>
</dbReference>
<proteinExistence type="inferred from homology"/>
<evidence type="ECO:0000256" key="7">
    <source>
        <dbReference type="ARBA" id="ARBA00022695"/>
    </source>
</evidence>
<dbReference type="KEGG" id="strg:SRT_09540"/>
<keyword evidence="7" id="KW-0548">Nucleotidyltransferase</keyword>
<evidence type="ECO:0000259" key="12">
    <source>
        <dbReference type="PROSITE" id="PS51163"/>
    </source>
</evidence>
<evidence type="ECO:0000256" key="3">
    <source>
        <dbReference type="ARBA" id="ARBA00012584"/>
    </source>
</evidence>
<evidence type="ECO:0000256" key="6">
    <source>
        <dbReference type="ARBA" id="ARBA00022694"/>
    </source>
</evidence>